<dbReference type="PANTHER" id="PTHR12106">
    <property type="entry name" value="SORTILIN RELATED"/>
    <property type="match status" value="1"/>
</dbReference>
<dbReference type="InterPro" id="IPR050310">
    <property type="entry name" value="VPS10-sortilin"/>
</dbReference>
<evidence type="ECO:0000259" key="3">
    <source>
        <dbReference type="Pfam" id="PF15902"/>
    </source>
</evidence>
<evidence type="ECO:0000313" key="5">
    <source>
        <dbReference type="Proteomes" id="UP001431783"/>
    </source>
</evidence>
<dbReference type="Proteomes" id="UP001431783">
    <property type="component" value="Unassembled WGS sequence"/>
</dbReference>
<evidence type="ECO:0000256" key="1">
    <source>
        <dbReference type="ARBA" id="ARBA00022737"/>
    </source>
</evidence>
<dbReference type="InterPro" id="IPR031778">
    <property type="entry name" value="Sortilin_N"/>
</dbReference>
<dbReference type="AlphaFoldDB" id="A0AAW1TVP5"/>
<dbReference type="GO" id="GO:0006892">
    <property type="term" value="P:post-Golgi vesicle-mediated transport"/>
    <property type="evidence" value="ECO:0007669"/>
    <property type="project" value="TreeGrafter"/>
</dbReference>
<comment type="caution">
    <text evidence="4">The sequence shown here is derived from an EMBL/GenBank/DDBJ whole genome shotgun (WGS) entry which is preliminary data.</text>
</comment>
<evidence type="ECO:0000313" key="4">
    <source>
        <dbReference type="EMBL" id="KAK9872162.1"/>
    </source>
</evidence>
<protein>
    <recommendedName>
        <fullName evidence="3">Sortilin N-terminal domain-containing protein</fullName>
    </recommendedName>
</protein>
<evidence type="ECO:0000256" key="2">
    <source>
        <dbReference type="SAM" id="SignalP"/>
    </source>
</evidence>
<dbReference type="Pfam" id="PF15902">
    <property type="entry name" value="Sortilin-Vps10"/>
    <property type="match status" value="1"/>
</dbReference>
<name>A0AAW1TVP5_9CUCU</name>
<gene>
    <name evidence="4" type="ORF">WA026_016216</name>
</gene>
<dbReference type="GO" id="GO:0016020">
    <property type="term" value="C:membrane"/>
    <property type="evidence" value="ECO:0007669"/>
    <property type="project" value="TreeGrafter"/>
</dbReference>
<organism evidence="4 5">
    <name type="scientific">Henosepilachna vigintioctopunctata</name>
    <dbReference type="NCBI Taxonomy" id="420089"/>
    <lineage>
        <taxon>Eukaryota</taxon>
        <taxon>Metazoa</taxon>
        <taxon>Ecdysozoa</taxon>
        <taxon>Arthropoda</taxon>
        <taxon>Hexapoda</taxon>
        <taxon>Insecta</taxon>
        <taxon>Pterygota</taxon>
        <taxon>Neoptera</taxon>
        <taxon>Endopterygota</taxon>
        <taxon>Coleoptera</taxon>
        <taxon>Polyphaga</taxon>
        <taxon>Cucujiformia</taxon>
        <taxon>Coccinelloidea</taxon>
        <taxon>Coccinellidae</taxon>
        <taxon>Epilachninae</taxon>
        <taxon>Epilachnini</taxon>
        <taxon>Henosepilachna</taxon>
    </lineage>
</organism>
<feature type="domain" description="Sortilin N-terminal" evidence="3">
    <location>
        <begin position="113"/>
        <end position="201"/>
    </location>
</feature>
<keyword evidence="2" id="KW-0732">Signal</keyword>
<accession>A0AAW1TVP5</accession>
<feature type="chain" id="PRO_5043901125" description="Sortilin N-terminal domain-containing protein" evidence="2">
    <location>
        <begin position="21"/>
        <end position="211"/>
    </location>
</feature>
<proteinExistence type="predicted"/>
<dbReference type="EMBL" id="JARQZJ010000009">
    <property type="protein sequence ID" value="KAK9872162.1"/>
    <property type="molecule type" value="Genomic_DNA"/>
</dbReference>
<reference evidence="4 5" key="1">
    <citation type="submission" date="2023-03" db="EMBL/GenBank/DDBJ databases">
        <title>Genome insight into feeding habits of ladybird beetles.</title>
        <authorList>
            <person name="Li H.-S."/>
            <person name="Huang Y.-H."/>
            <person name="Pang H."/>
        </authorList>
    </citation>
    <scope>NUCLEOTIDE SEQUENCE [LARGE SCALE GENOMIC DNA]</scope>
    <source>
        <strain evidence="4">SYSU_2023b</strain>
        <tissue evidence="4">Whole body</tissue>
    </source>
</reference>
<keyword evidence="1" id="KW-0677">Repeat</keyword>
<keyword evidence="5" id="KW-1185">Reference proteome</keyword>
<dbReference type="SUPFAM" id="SSF110296">
    <property type="entry name" value="Oligoxyloglucan reducing end-specific cellobiohydrolase"/>
    <property type="match status" value="1"/>
</dbReference>
<sequence>MRKYLIFVFFCSIIVHSVISYGKTLSGNPDSFEKKSLTISADDDYPRSSFDSSRHKRDTESNITNSVNVKITRLDDRHKQLMVHWVSDGSEIIVCLARDPSPSSDIVHGIPSAVYISYNYGDTFDNKTDSFKLADGNYSTLDKFYNHQKLNRFFIFSDVKHKTIFVTSDYGHNIKRLKLDFSPSDISFHEYKPNTFLVHDKSTPEQLVSNQ</sequence>
<dbReference type="PANTHER" id="PTHR12106:SF27">
    <property type="entry name" value="SORTILIN-RELATED RECEPTOR"/>
    <property type="match status" value="1"/>
</dbReference>
<feature type="signal peptide" evidence="2">
    <location>
        <begin position="1"/>
        <end position="20"/>
    </location>
</feature>
<dbReference type="GO" id="GO:0005794">
    <property type="term" value="C:Golgi apparatus"/>
    <property type="evidence" value="ECO:0007669"/>
    <property type="project" value="TreeGrafter"/>
</dbReference>